<dbReference type="GO" id="GO:0006457">
    <property type="term" value="P:protein folding"/>
    <property type="evidence" value="ECO:0007669"/>
    <property type="project" value="InterPro"/>
</dbReference>
<evidence type="ECO:0000256" key="3">
    <source>
        <dbReference type="ARBA" id="ARBA00022989"/>
    </source>
</evidence>
<keyword evidence="2 5" id="KW-0812">Transmembrane</keyword>
<accession>A0A1E3H6X3</accession>
<organism evidence="6 7">
    <name type="scientific">Methylobrevis pamukkalensis</name>
    <dbReference type="NCBI Taxonomy" id="1439726"/>
    <lineage>
        <taxon>Bacteria</taxon>
        <taxon>Pseudomonadati</taxon>
        <taxon>Pseudomonadota</taxon>
        <taxon>Alphaproteobacteria</taxon>
        <taxon>Hyphomicrobiales</taxon>
        <taxon>Pleomorphomonadaceae</taxon>
        <taxon>Methylobrevis</taxon>
    </lineage>
</organism>
<evidence type="ECO:0000313" key="6">
    <source>
        <dbReference type="EMBL" id="ODN72070.1"/>
    </source>
</evidence>
<evidence type="ECO:0000256" key="1">
    <source>
        <dbReference type="ARBA" id="ARBA00004141"/>
    </source>
</evidence>
<evidence type="ECO:0000256" key="5">
    <source>
        <dbReference type="SAM" id="Phobius"/>
    </source>
</evidence>
<proteinExistence type="predicted"/>
<keyword evidence="4 5" id="KW-0472">Membrane</keyword>
<dbReference type="Pfam" id="PF02600">
    <property type="entry name" value="DsbB"/>
    <property type="match status" value="1"/>
</dbReference>
<feature type="transmembrane region" description="Helical" evidence="5">
    <location>
        <begin position="21"/>
        <end position="41"/>
    </location>
</feature>
<reference evidence="6 7" key="1">
    <citation type="submission" date="2016-07" db="EMBL/GenBank/DDBJ databases">
        <title>Draft Genome Sequence of Methylobrevis pamukkalensis PK2.</title>
        <authorList>
            <person name="Vasilenko O.V."/>
            <person name="Doronina N.V."/>
            <person name="Shmareva M.N."/>
            <person name="Tarlachkov S.V."/>
            <person name="Mustakhimov I."/>
            <person name="Trotsenko Y.A."/>
        </authorList>
    </citation>
    <scope>NUCLEOTIDE SEQUENCE [LARGE SCALE GENOMIC DNA]</scope>
    <source>
        <strain evidence="6 7">PK2</strain>
    </source>
</reference>
<dbReference type="GO" id="GO:0016020">
    <property type="term" value="C:membrane"/>
    <property type="evidence" value="ECO:0007669"/>
    <property type="project" value="UniProtKB-SubCell"/>
</dbReference>
<dbReference type="AlphaFoldDB" id="A0A1E3H6X3"/>
<dbReference type="SUPFAM" id="SSF158442">
    <property type="entry name" value="DsbB-like"/>
    <property type="match status" value="1"/>
</dbReference>
<dbReference type="GO" id="GO:0015035">
    <property type="term" value="F:protein-disulfide reductase activity"/>
    <property type="evidence" value="ECO:0007669"/>
    <property type="project" value="InterPro"/>
</dbReference>
<keyword evidence="3 5" id="KW-1133">Transmembrane helix</keyword>
<evidence type="ECO:0000313" key="7">
    <source>
        <dbReference type="Proteomes" id="UP000094622"/>
    </source>
</evidence>
<dbReference type="Gene3D" id="1.20.1550.10">
    <property type="entry name" value="DsbB-like"/>
    <property type="match status" value="1"/>
</dbReference>
<dbReference type="InterPro" id="IPR003752">
    <property type="entry name" value="DiS_bond_form_DsbB/BdbC"/>
</dbReference>
<evidence type="ECO:0000256" key="2">
    <source>
        <dbReference type="ARBA" id="ARBA00022692"/>
    </source>
</evidence>
<keyword evidence="7" id="KW-1185">Reference proteome</keyword>
<gene>
    <name evidence="6" type="ORF">A6302_00585</name>
</gene>
<dbReference type="Proteomes" id="UP000094622">
    <property type="component" value="Unassembled WGS sequence"/>
</dbReference>
<dbReference type="InterPro" id="IPR023380">
    <property type="entry name" value="DsbB-like_sf"/>
</dbReference>
<comment type="subcellular location">
    <subcellularLocation>
        <location evidence="1">Membrane</location>
        <topology evidence="1">Multi-pass membrane protein</topology>
    </subcellularLocation>
</comment>
<name>A0A1E3H6X3_9HYPH</name>
<dbReference type="EMBL" id="MCRJ01000008">
    <property type="protein sequence ID" value="ODN72070.1"/>
    <property type="molecule type" value="Genomic_DNA"/>
</dbReference>
<sequence>MRATRLVSCTEASVRLLGLSFAGWNAVVCLAVAALGLYAALAPGRRMR</sequence>
<comment type="caution">
    <text evidence="6">The sequence shown here is derived from an EMBL/GenBank/DDBJ whole genome shotgun (WGS) entry which is preliminary data.</text>
</comment>
<evidence type="ECO:0008006" key="8">
    <source>
        <dbReference type="Google" id="ProtNLM"/>
    </source>
</evidence>
<evidence type="ECO:0000256" key="4">
    <source>
        <dbReference type="ARBA" id="ARBA00023136"/>
    </source>
</evidence>
<protein>
    <recommendedName>
        <fullName evidence="8">Disulfide bond formation protein B</fullName>
    </recommendedName>
</protein>